<dbReference type="Proteomes" id="UP000465712">
    <property type="component" value="Unassembled WGS sequence"/>
</dbReference>
<gene>
    <name evidence="3" type="ORF">CAG72_03750</name>
</gene>
<keyword evidence="2" id="KW-0812">Transmembrane</keyword>
<keyword evidence="1" id="KW-0175">Coiled coil</keyword>
<comment type="caution">
    <text evidence="3">The sequence shown here is derived from an EMBL/GenBank/DDBJ whole genome shotgun (WGS) entry which is preliminary data.</text>
</comment>
<name>A0A7X5ASW9_9GAMM</name>
<dbReference type="AlphaFoldDB" id="A0A7X5ASW9"/>
<feature type="coiled-coil region" evidence="1">
    <location>
        <begin position="86"/>
        <end position="134"/>
    </location>
</feature>
<keyword evidence="2" id="KW-1133">Transmembrane helix</keyword>
<proteinExistence type="predicted"/>
<organism evidence="3 4">
    <name type="scientific">Photobacterium halotolerans</name>
    <dbReference type="NCBI Taxonomy" id="265726"/>
    <lineage>
        <taxon>Bacteria</taxon>
        <taxon>Pseudomonadati</taxon>
        <taxon>Pseudomonadota</taxon>
        <taxon>Gammaproteobacteria</taxon>
        <taxon>Vibrionales</taxon>
        <taxon>Vibrionaceae</taxon>
        <taxon>Photobacterium</taxon>
    </lineage>
</organism>
<sequence length="295" mass="32464">IDLDTDRNATLEQQLALYNRYHETLKKSHTQLEHMANFSQEELSVLKGMQGNFLTHFDEQYVQLGNLSGKLGDLNTDINANLDENNQQLLAKQDEMIAALETAQDDNTESNEKLDAVNDNLDESNEKLTEINQSLLDGEVKDGERHAELLGKLDELGEGQILTGEKLDGIGESLEGLAENSDALANLGTGGAGVVSCFQNRSCNGYYTSKYPNGMAGIISDYTNDMTSGERFTFLNQFQVDASGSAPDMGISIDFGKFGNFGRFNFDFDYGVWGFIRACVLFSAALLCRRLVFGG</sequence>
<feature type="transmembrane region" description="Helical" evidence="2">
    <location>
        <begin position="270"/>
        <end position="288"/>
    </location>
</feature>
<feature type="non-terminal residue" evidence="3">
    <location>
        <position position="1"/>
    </location>
</feature>
<dbReference type="RefSeq" id="WP_161442983.1">
    <property type="nucleotide sequence ID" value="NZ_WXWW01000061.1"/>
</dbReference>
<dbReference type="EMBL" id="WXWW01000061">
    <property type="protein sequence ID" value="NAW64325.1"/>
    <property type="molecule type" value="Genomic_DNA"/>
</dbReference>
<accession>A0A7X5ASW9</accession>
<evidence type="ECO:0000256" key="1">
    <source>
        <dbReference type="SAM" id="Coils"/>
    </source>
</evidence>
<evidence type="ECO:0000313" key="4">
    <source>
        <dbReference type="Proteomes" id="UP000465712"/>
    </source>
</evidence>
<evidence type="ECO:0000313" key="3">
    <source>
        <dbReference type="EMBL" id="NAW64325.1"/>
    </source>
</evidence>
<reference evidence="3 4" key="1">
    <citation type="submission" date="2017-05" db="EMBL/GenBank/DDBJ databases">
        <title>High clonality and local adaptation shapes Vibrionaceae linages within an endangered oasis.</title>
        <authorList>
            <person name="Vazquez-Rosas-Landa M."/>
        </authorList>
    </citation>
    <scope>NUCLEOTIDE SEQUENCE [LARGE SCALE GENOMIC DNA]</scope>
    <source>
        <strain evidence="3 4">P46_P4S1P180</strain>
    </source>
</reference>
<protein>
    <submittedName>
        <fullName evidence="3">Uncharacterized protein</fullName>
    </submittedName>
</protein>
<evidence type="ECO:0000256" key="2">
    <source>
        <dbReference type="SAM" id="Phobius"/>
    </source>
</evidence>
<keyword evidence="2" id="KW-0472">Membrane</keyword>